<organism evidence="3 5">
    <name type="scientific">Nitzschia inconspicua</name>
    <dbReference type="NCBI Taxonomy" id="303405"/>
    <lineage>
        <taxon>Eukaryota</taxon>
        <taxon>Sar</taxon>
        <taxon>Stramenopiles</taxon>
        <taxon>Ochrophyta</taxon>
        <taxon>Bacillariophyta</taxon>
        <taxon>Bacillariophyceae</taxon>
        <taxon>Bacillariophycidae</taxon>
        <taxon>Bacillariales</taxon>
        <taxon>Bacillariaceae</taxon>
        <taxon>Nitzschia</taxon>
    </lineage>
</organism>
<dbReference type="PANTHER" id="PTHR33418">
    <property type="entry name" value="HELICASE-ASSOCIATED"/>
    <property type="match status" value="1"/>
</dbReference>
<reference evidence="3" key="2">
    <citation type="submission" date="2021-04" db="EMBL/GenBank/DDBJ databases">
        <authorList>
            <person name="Podell S."/>
        </authorList>
    </citation>
    <scope>NUCLEOTIDE SEQUENCE</scope>
    <source>
        <strain evidence="3">Hildebrandi</strain>
    </source>
</reference>
<evidence type="ECO:0000313" key="4">
    <source>
        <dbReference type="EMBL" id="KAG7360796.1"/>
    </source>
</evidence>
<feature type="domain" description="Helicase-associated" evidence="2">
    <location>
        <begin position="135"/>
        <end position="202"/>
    </location>
</feature>
<dbReference type="PANTHER" id="PTHR33418:SF1">
    <property type="entry name" value="HELICASE-ASSOCIATED DOMAIN-CONTAINING PROTEIN"/>
    <property type="match status" value="1"/>
</dbReference>
<keyword evidence="5" id="KW-1185">Reference proteome</keyword>
<feature type="region of interest" description="Disordered" evidence="1">
    <location>
        <begin position="254"/>
        <end position="274"/>
    </location>
</feature>
<evidence type="ECO:0000256" key="1">
    <source>
        <dbReference type="SAM" id="MobiDB-lite"/>
    </source>
</evidence>
<evidence type="ECO:0000259" key="2">
    <source>
        <dbReference type="Pfam" id="PF03457"/>
    </source>
</evidence>
<feature type="compositionally biased region" description="Basic and acidic residues" evidence="1">
    <location>
        <begin position="256"/>
        <end position="274"/>
    </location>
</feature>
<feature type="region of interest" description="Disordered" evidence="1">
    <location>
        <begin position="1"/>
        <end position="24"/>
    </location>
</feature>
<dbReference type="InterPro" id="IPR005114">
    <property type="entry name" value="Helicase_assoc"/>
</dbReference>
<dbReference type="EMBL" id="JAGRRH010000066">
    <property type="protein sequence ID" value="KAG7338062.1"/>
    <property type="molecule type" value="Genomic_DNA"/>
</dbReference>
<proteinExistence type="predicted"/>
<name>A0A9K3K6V6_9STRA</name>
<dbReference type="AlphaFoldDB" id="A0A9K3K6V6"/>
<dbReference type="OrthoDB" id="48392at2759"/>
<feature type="region of interest" description="Disordered" evidence="1">
    <location>
        <begin position="97"/>
        <end position="133"/>
    </location>
</feature>
<protein>
    <submittedName>
        <fullName evidence="3">Helicase domain protein</fullName>
    </submittedName>
</protein>
<keyword evidence="3" id="KW-0067">ATP-binding</keyword>
<feature type="compositionally biased region" description="Low complexity" evidence="1">
    <location>
        <begin position="292"/>
        <end position="305"/>
    </location>
</feature>
<keyword evidence="3" id="KW-0347">Helicase</keyword>
<comment type="caution">
    <text evidence="3">The sequence shown here is derived from an EMBL/GenBank/DDBJ whole genome shotgun (WGS) entry which is preliminary data.</text>
</comment>
<evidence type="ECO:0000313" key="3">
    <source>
        <dbReference type="EMBL" id="KAG7338062.1"/>
    </source>
</evidence>
<keyword evidence="3" id="KW-0378">Hydrolase</keyword>
<dbReference type="Pfam" id="PF03457">
    <property type="entry name" value="HA"/>
    <property type="match status" value="2"/>
</dbReference>
<reference evidence="3" key="1">
    <citation type="journal article" date="2021" name="Sci. Rep.">
        <title>Diploid genomic architecture of Nitzschia inconspicua, an elite biomass production diatom.</title>
        <authorList>
            <person name="Oliver A."/>
            <person name="Podell S."/>
            <person name="Pinowska A."/>
            <person name="Traller J.C."/>
            <person name="Smith S.R."/>
            <person name="McClure R."/>
            <person name="Beliaev A."/>
            <person name="Bohutskyi P."/>
            <person name="Hill E.A."/>
            <person name="Rabines A."/>
            <person name="Zheng H."/>
            <person name="Allen L.Z."/>
            <person name="Kuo A."/>
            <person name="Grigoriev I.V."/>
            <person name="Allen A.E."/>
            <person name="Hazlebeck D."/>
            <person name="Allen E.E."/>
        </authorList>
    </citation>
    <scope>NUCLEOTIDE SEQUENCE</scope>
    <source>
        <strain evidence="3">Hildebrandi</strain>
    </source>
</reference>
<gene>
    <name evidence="3" type="ORF">IV203_006755</name>
    <name evidence="4" type="ORF">IV203_035895</name>
</gene>
<dbReference type="Proteomes" id="UP000693970">
    <property type="component" value="Unassembled WGS sequence"/>
</dbReference>
<keyword evidence="3" id="KW-0547">Nucleotide-binding</keyword>
<evidence type="ECO:0000313" key="5">
    <source>
        <dbReference type="Proteomes" id="UP000693970"/>
    </source>
</evidence>
<feature type="compositionally biased region" description="Polar residues" evidence="1">
    <location>
        <begin position="1"/>
        <end position="13"/>
    </location>
</feature>
<dbReference type="GO" id="GO:0004386">
    <property type="term" value="F:helicase activity"/>
    <property type="evidence" value="ECO:0007669"/>
    <property type="project" value="UniProtKB-KW"/>
</dbReference>
<sequence>MSLDHSQLHSLQQPDVPDLPDMSQQLDSLIPPNPAVQTGRMLPQSLPLRFPSSNVRMIALEEHEEIVRRMKEGHDATIKRLEHEIERLKAMLKKNDRIGNDNNNRADIKRKIQDKDHIPSRRKRLRKETTNSKHSAKWLTRYNELKTFHEAQGHCNVPNTDDSFKELLKWCQTQRSGYANLVKGQETTLTPERLKLLNEIGFQWVKCKTPALSWDQRFEQLKEYKKKHGNCNPPQKLEHPKGLGNWVLEQRRRYRERNLPDTEKKSRKGPLTDKEIRKMESLDFEWSLRNRNGSSSRGSGINCGNFNTTVDEKH</sequence>
<accession>A0A9K3K6V6</accession>
<feature type="region of interest" description="Disordered" evidence="1">
    <location>
        <begin position="292"/>
        <end position="314"/>
    </location>
</feature>
<feature type="compositionally biased region" description="Basic and acidic residues" evidence="1">
    <location>
        <begin position="97"/>
        <end position="119"/>
    </location>
</feature>
<feature type="domain" description="Helicase-associated" evidence="2">
    <location>
        <begin position="213"/>
        <end position="284"/>
    </location>
</feature>
<dbReference type="EMBL" id="JAGRRH010000013">
    <property type="protein sequence ID" value="KAG7360796.1"/>
    <property type="molecule type" value="Genomic_DNA"/>
</dbReference>